<dbReference type="AlphaFoldDB" id="A0A679H0V7"/>
<proteinExistence type="predicted"/>
<reference evidence="1 2" key="1">
    <citation type="submission" date="2020-02" db="EMBL/GenBank/DDBJ databases">
        <title>Whole-genome sequencing and comparative analysis of the genomes of Bacteroides thetaiotaomicron and Escherichia coli isolated from a healthy resident in Vietnam.</title>
        <authorList>
            <person name="Mohsin M."/>
            <person name="Tanaka K."/>
            <person name="Kawahara R."/>
            <person name="Kondo S."/>
            <person name="Noguchi H."/>
            <person name="Motooka D."/>
            <person name="Nakamura S."/>
            <person name="Khong D.T."/>
            <person name="Nguyen T.N."/>
            <person name="Tran H.T."/>
            <person name="Yamamoto Y."/>
        </authorList>
    </citation>
    <scope>NUCLEOTIDE SEQUENCE [LARGE SCALE GENOMIC DNA]</scope>
    <source>
        <strain evidence="1 2">F9-2</strain>
    </source>
</reference>
<sequence length="45" mass="5018">MNGGGNTARYFVSASYTEDQGMYNTDQTLRDDYDTNANYKSGIIV</sequence>
<dbReference type="EMBL" id="AP022660">
    <property type="protein sequence ID" value="BCA48069.1"/>
    <property type="molecule type" value="Genomic_DNA"/>
</dbReference>
<evidence type="ECO:0000313" key="1">
    <source>
        <dbReference type="EMBL" id="BCA48069.1"/>
    </source>
</evidence>
<protein>
    <submittedName>
        <fullName evidence="1">Uncharacterized protein</fullName>
    </submittedName>
</protein>
<organism evidence="1 2">
    <name type="scientific">Bacteroides thetaiotaomicron</name>
    <dbReference type="NCBI Taxonomy" id="818"/>
    <lineage>
        <taxon>Bacteria</taxon>
        <taxon>Pseudomonadati</taxon>
        <taxon>Bacteroidota</taxon>
        <taxon>Bacteroidia</taxon>
        <taxon>Bacteroidales</taxon>
        <taxon>Bacteroidaceae</taxon>
        <taxon>Bacteroides</taxon>
    </lineage>
</organism>
<gene>
    <name evidence="1" type="ORF">BatF92_00110</name>
</gene>
<name>A0A679H0V7_BACT4</name>
<accession>A0A679H0V7</accession>
<evidence type="ECO:0000313" key="2">
    <source>
        <dbReference type="Proteomes" id="UP000500882"/>
    </source>
</evidence>
<dbReference type="Proteomes" id="UP000500882">
    <property type="component" value="Chromosome"/>
</dbReference>